<keyword evidence="1" id="KW-0812">Transmembrane</keyword>
<evidence type="ECO:0000313" key="2">
    <source>
        <dbReference type="EMBL" id="PTF12981.1"/>
    </source>
</evidence>
<name>A0A2K4DTY9_9STAP</name>
<accession>A0A2K4DTY9</accession>
<reference evidence="4 5" key="1">
    <citation type="journal article" date="2016" name="Front. Microbiol.">
        <title>Comprehensive Phylogenetic Analysis of Bovine Non-aureus Staphylococci Species Based on Whole-Genome Sequencing.</title>
        <authorList>
            <person name="Naushad S."/>
            <person name="Barkema H.W."/>
            <person name="Luby C."/>
            <person name="Condas L.A."/>
            <person name="Nobrega D.B."/>
            <person name="Carson D.A."/>
            <person name="De Buck J."/>
        </authorList>
    </citation>
    <scope>NUCLEOTIDE SEQUENCE [LARGE SCALE GENOMIC DNA]</scope>
    <source>
        <strain evidence="3 4">SNUC 1409</strain>
        <strain evidence="2 5">SNUC 4143</strain>
    </source>
</reference>
<dbReference type="EMBL" id="PYZH01000067">
    <property type="protein sequence ID" value="PTF12981.1"/>
    <property type="molecule type" value="Genomic_DNA"/>
</dbReference>
<evidence type="ECO:0000256" key="1">
    <source>
        <dbReference type="SAM" id="Phobius"/>
    </source>
</evidence>
<comment type="caution">
    <text evidence="2">The sequence shown here is derived from an EMBL/GenBank/DDBJ whole genome shotgun (WGS) entry which is preliminary data.</text>
</comment>
<evidence type="ECO:0000313" key="5">
    <source>
        <dbReference type="Proteomes" id="UP000243350"/>
    </source>
</evidence>
<keyword evidence="1" id="KW-0472">Membrane</keyword>
<protein>
    <submittedName>
        <fullName evidence="2">Uncharacterized protein</fullName>
    </submittedName>
</protein>
<keyword evidence="4" id="KW-1185">Reference proteome</keyword>
<feature type="transmembrane region" description="Helical" evidence="1">
    <location>
        <begin position="6"/>
        <end position="24"/>
    </location>
</feature>
<reference evidence="3" key="3">
    <citation type="submission" date="2018-03" db="EMBL/GenBank/DDBJ databases">
        <authorList>
            <person name="Naushad S."/>
        </authorList>
    </citation>
    <scope>NUCLEOTIDE SEQUENCE</scope>
    <source>
        <strain evidence="3">SNUC 1409</strain>
    </source>
</reference>
<gene>
    <name evidence="3" type="ORF">BUY47_10445</name>
    <name evidence="2" type="ORF">BUY48_09370</name>
</gene>
<dbReference type="AlphaFoldDB" id="A0A2K4DTY9"/>
<dbReference type="RefSeq" id="WP_103165594.1">
    <property type="nucleotide sequence ID" value="NZ_CP130489.1"/>
</dbReference>
<keyword evidence="1" id="KW-1133">Transmembrane helix</keyword>
<dbReference type="OrthoDB" id="2394454at2"/>
<evidence type="ECO:0000313" key="4">
    <source>
        <dbReference type="Proteomes" id="UP000242088"/>
    </source>
</evidence>
<dbReference type="GeneID" id="48888943"/>
<reference evidence="2" key="2">
    <citation type="submission" date="2018-03" db="EMBL/GenBank/DDBJ databases">
        <authorList>
            <person name="Keele B.F."/>
        </authorList>
    </citation>
    <scope>NUCLEOTIDE SEQUENCE</scope>
    <source>
        <strain evidence="2">SNUC 4143</strain>
    </source>
</reference>
<feature type="transmembrane region" description="Helical" evidence="1">
    <location>
        <begin position="36"/>
        <end position="55"/>
    </location>
</feature>
<organism evidence="2 5">
    <name type="scientific">Staphylococcus devriesei</name>
    <dbReference type="NCBI Taxonomy" id="586733"/>
    <lineage>
        <taxon>Bacteria</taxon>
        <taxon>Bacillati</taxon>
        <taxon>Bacillota</taxon>
        <taxon>Bacilli</taxon>
        <taxon>Bacillales</taxon>
        <taxon>Staphylococcaceae</taxon>
        <taxon>Staphylococcus</taxon>
    </lineage>
</organism>
<dbReference type="Proteomes" id="UP000243350">
    <property type="component" value="Unassembled WGS sequence"/>
</dbReference>
<evidence type="ECO:0000313" key="3">
    <source>
        <dbReference type="EMBL" id="PTF13047.1"/>
    </source>
</evidence>
<sequence>MEVLMLLISTIILTIVMLFNFFGLVDIDIPILHISIYWISSILALSISLIIRHFYRNKYKKELMHSEDSPVLKENELFYQSPIYIVDDIHIKIHGMNDTSWQPYFNNLVEKWLSILNFMSAFGISVISSQHKVIVKRVKLWSLRPHYHVYVDKYKVGEFKMRRIIDGGIKQQTPYIFLDYKNHYYFNNPYFSTKTTIQEGNNDILLAHRSLFDLGKNLITQRRGEKHYITVLDTYDYPQELWLALYTQVMLNKQKE</sequence>
<proteinExistence type="predicted"/>
<dbReference type="Proteomes" id="UP000242088">
    <property type="component" value="Unassembled WGS sequence"/>
</dbReference>
<dbReference type="EMBL" id="PYZI01000015">
    <property type="protein sequence ID" value="PTF13047.1"/>
    <property type="molecule type" value="Genomic_DNA"/>
</dbReference>